<gene>
    <name evidence="1" type="ORF">AYC66_17530</name>
    <name evidence="2" type="ORF">BAY09_10620</name>
</gene>
<organism evidence="2">
    <name type="scientific">Elizabethkingia anophelis</name>
    <dbReference type="NCBI Taxonomy" id="1117645"/>
    <lineage>
        <taxon>Bacteria</taxon>
        <taxon>Pseudomonadati</taxon>
        <taxon>Bacteroidota</taxon>
        <taxon>Flavobacteriia</taxon>
        <taxon>Flavobacteriales</taxon>
        <taxon>Weeksellaceae</taxon>
        <taxon>Elizabethkingia</taxon>
    </lineage>
</organism>
<dbReference type="AlphaFoldDB" id="A0A494JC20"/>
<dbReference type="RefSeq" id="WP_078719766.1">
    <property type="nucleotide sequence ID" value="NZ_CP014339.1"/>
</dbReference>
<dbReference type="EMBL" id="MAHS01000001">
    <property type="protein sequence ID" value="OPB53363.1"/>
    <property type="molecule type" value="Genomic_DNA"/>
</dbReference>
<dbReference type="EMBL" id="CP014339">
    <property type="protein sequence ID" value="AQX52367.1"/>
    <property type="molecule type" value="Genomic_DNA"/>
</dbReference>
<sequence>MKIKAFFLYTALILLAFSGCKQIPVQHAAVSPPQWLAKAYRHVIMIEDEHMLKFGENYLIDIPVVEKPDSTYVFFVNADIPVERLKKSSNFYPSINEFILIVPDRKYYQIIAEESTKQGIQIEPLITNNYYHIIRNGGEVKTDSTHISGNGHPHISYTKPEVPKDMLKVYYADSYGSVCCPRDPKWDRKQDDTSFIKEYERNNKVKIKDTYRQNNGKEGEHAIYYTLSGLTSLQRLGFMLEKRSEEIANKEKKDLVFAPQIFTPHLVKIEKEGFRKMIKVN</sequence>
<protein>
    <submittedName>
        <fullName evidence="2">Uncharacterized protein</fullName>
    </submittedName>
</protein>
<proteinExistence type="predicted"/>
<evidence type="ECO:0000313" key="3">
    <source>
        <dbReference type="Proteomes" id="UP000189738"/>
    </source>
</evidence>
<dbReference type="Proteomes" id="UP000189738">
    <property type="component" value="Chromosome"/>
</dbReference>
<evidence type="ECO:0000313" key="1">
    <source>
        <dbReference type="EMBL" id="AQX52367.1"/>
    </source>
</evidence>
<evidence type="ECO:0000313" key="2">
    <source>
        <dbReference type="EMBL" id="OPB53363.1"/>
    </source>
</evidence>
<reference evidence="1 3" key="1">
    <citation type="submission" date="2016-02" db="EMBL/GenBank/DDBJ databases">
        <authorList>
            <person name="Nicholson A.C."/>
            <person name="Humrighouse B.W."/>
            <person name="Loparev V."/>
            <person name="Emery B."/>
            <person name="Graziano J."/>
            <person name="McQuiston J.R."/>
        </authorList>
    </citation>
    <scope>NUCLEOTIDE SEQUENCE [LARGE SCALE GENOMIC DNA]</scope>
    <source>
        <strain evidence="1 3">E6809</strain>
    </source>
</reference>
<reference evidence="2" key="2">
    <citation type="submission" date="2016-06" db="EMBL/GenBank/DDBJ databases">
        <authorList>
            <person name="Nicholson A.C."/>
        </authorList>
    </citation>
    <scope>NUCLEOTIDE SEQUENCE [LARGE SCALE GENOMIC DNA]</scope>
    <source>
        <strain evidence="2">E6809</strain>
    </source>
</reference>
<dbReference type="PROSITE" id="PS51257">
    <property type="entry name" value="PROKAR_LIPOPROTEIN"/>
    <property type="match status" value="1"/>
</dbReference>
<name>A0A494JC20_9FLAO</name>
<accession>A0A494JC20</accession>